<keyword evidence="6 11" id="KW-0375">Hydrogen ion transport</keyword>
<dbReference type="EMBL" id="DSMG01000086">
    <property type="protein sequence ID" value="HDX31617.1"/>
    <property type="molecule type" value="Genomic_DNA"/>
</dbReference>
<keyword evidence="9 11" id="KW-0139">CF(1)</keyword>
<dbReference type="PANTHER" id="PTHR13822:SF10">
    <property type="entry name" value="ATP SYNTHASE EPSILON CHAIN, CHLOROPLASTIC"/>
    <property type="match status" value="1"/>
</dbReference>
<organism evidence="15">
    <name type="scientific">Caldilinea aerophila</name>
    <dbReference type="NCBI Taxonomy" id="133453"/>
    <lineage>
        <taxon>Bacteria</taxon>
        <taxon>Bacillati</taxon>
        <taxon>Chloroflexota</taxon>
        <taxon>Caldilineae</taxon>
        <taxon>Caldilineales</taxon>
        <taxon>Caldilineaceae</taxon>
        <taxon>Caldilinea</taxon>
    </lineage>
</organism>
<dbReference type="GO" id="GO:0005524">
    <property type="term" value="F:ATP binding"/>
    <property type="evidence" value="ECO:0007669"/>
    <property type="project" value="UniProtKB-UniRule"/>
</dbReference>
<sequence>MAIQVDVVTPEKMIFSGEVDMVTLPGTNGQMGILRGHAPLLSTLDIGEIVLHRREGNEYIAVSGGVVEVRPDKVTILADVAESSAEIDEQRAQAALERARKLLAENPPPQKVPEIMASLRRSTLRLKVARRHAGRRAAAVPHFEDEGENH</sequence>
<dbReference type="SUPFAM" id="SSF46604">
    <property type="entry name" value="Epsilon subunit of F1F0-ATP synthase C-terminal domain"/>
    <property type="match status" value="1"/>
</dbReference>
<evidence type="ECO:0000259" key="13">
    <source>
        <dbReference type="Pfam" id="PF00401"/>
    </source>
</evidence>
<evidence type="ECO:0000256" key="8">
    <source>
        <dbReference type="ARBA" id="ARBA00023136"/>
    </source>
</evidence>
<dbReference type="GO" id="GO:0045259">
    <property type="term" value="C:proton-transporting ATP synthase complex"/>
    <property type="evidence" value="ECO:0007669"/>
    <property type="project" value="UniProtKB-KW"/>
</dbReference>
<proteinExistence type="inferred from homology"/>
<dbReference type="GO" id="GO:0046933">
    <property type="term" value="F:proton-transporting ATP synthase activity, rotational mechanism"/>
    <property type="evidence" value="ECO:0007669"/>
    <property type="project" value="UniProtKB-UniRule"/>
</dbReference>
<name>A0A7C1FFR3_9CHLR</name>
<evidence type="ECO:0000256" key="2">
    <source>
        <dbReference type="ARBA" id="ARBA00004202"/>
    </source>
</evidence>
<keyword evidence="4 11" id="KW-0813">Transport</keyword>
<evidence type="ECO:0000256" key="12">
    <source>
        <dbReference type="RuleBase" id="RU003656"/>
    </source>
</evidence>
<evidence type="ECO:0000256" key="7">
    <source>
        <dbReference type="ARBA" id="ARBA00023065"/>
    </source>
</evidence>
<comment type="similarity">
    <text evidence="3 11 12">Belongs to the ATPase epsilon chain family.</text>
</comment>
<dbReference type="NCBIfam" id="TIGR01216">
    <property type="entry name" value="ATP_synt_epsi"/>
    <property type="match status" value="1"/>
</dbReference>
<evidence type="ECO:0000256" key="6">
    <source>
        <dbReference type="ARBA" id="ARBA00022781"/>
    </source>
</evidence>
<dbReference type="NCBIfam" id="NF009980">
    <property type="entry name" value="PRK13446.1"/>
    <property type="match status" value="1"/>
</dbReference>
<feature type="domain" description="ATP synthase epsilon subunit C-terminal" evidence="13">
    <location>
        <begin position="86"/>
        <end position="129"/>
    </location>
</feature>
<keyword evidence="7 11" id="KW-0406">Ion transport</keyword>
<evidence type="ECO:0000256" key="10">
    <source>
        <dbReference type="ARBA" id="ARBA00023310"/>
    </source>
</evidence>
<dbReference type="Gene3D" id="2.60.15.10">
    <property type="entry name" value="F0F1 ATP synthase delta/epsilon subunit, N-terminal"/>
    <property type="match status" value="1"/>
</dbReference>
<dbReference type="CDD" id="cd12152">
    <property type="entry name" value="F1-ATPase_delta"/>
    <property type="match status" value="1"/>
</dbReference>
<dbReference type="PANTHER" id="PTHR13822">
    <property type="entry name" value="ATP SYNTHASE DELTA/EPSILON CHAIN"/>
    <property type="match status" value="1"/>
</dbReference>
<reference evidence="15" key="1">
    <citation type="journal article" date="2020" name="mSystems">
        <title>Genome- and Community-Level Interaction Insights into Carbon Utilization and Element Cycling Functions of Hydrothermarchaeota in Hydrothermal Sediment.</title>
        <authorList>
            <person name="Zhou Z."/>
            <person name="Liu Y."/>
            <person name="Xu W."/>
            <person name="Pan J."/>
            <person name="Luo Z.H."/>
            <person name="Li M."/>
        </authorList>
    </citation>
    <scope>NUCLEOTIDE SEQUENCE [LARGE SCALE GENOMIC DNA]</scope>
    <source>
        <strain evidence="15">SpSt-289</strain>
    </source>
</reference>
<dbReference type="InterPro" id="IPR036771">
    <property type="entry name" value="ATPsynth_dsu/esu_N"/>
</dbReference>
<keyword evidence="8 11" id="KW-0472">Membrane</keyword>
<dbReference type="SUPFAM" id="SSF51344">
    <property type="entry name" value="Epsilon subunit of F1F0-ATP synthase N-terminal domain"/>
    <property type="match status" value="1"/>
</dbReference>
<feature type="domain" description="ATP synthase F1 complex delta/epsilon subunit N-terminal" evidence="14">
    <location>
        <begin position="3"/>
        <end position="81"/>
    </location>
</feature>
<dbReference type="Pfam" id="PF02823">
    <property type="entry name" value="ATP-synt_DE_N"/>
    <property type="match status" value="1"/>
</dbReference>
<dbReference type="InterPro" id="IPR036794">
    <property type="entry name" value="ATP_F1_dsu/esu_C_sf"/>
</dbReference>
<dbReference type="InterPro" id="IPR020547">
    <property type="entry name" value="ATP_synth_F1_esu_C"/>
</dbReference>
<dbReference type="HAMAP" id="MF_00530">
    <property type="entry name" value="ATP_synth_epsil_bac"/>
    <property type="match status" value="1"/>
</dbReference>
<dbReference type="NCBIfam" id="NF009977">
    <property type="entry name" value="PRK13442.1"/>
    <property type="match status" value="1"/>
</dbReference>
<evidence type="ECO:0000256" key="3">
    <source>
        <dbReference type="ARBA" id="ARBA00005712"/>
    </source>
</evidence>
<keyword evidence="5 11" id="KW-1003">Cell membrane</keyword>
<dbReference type="Gene3D" id="1.20.5.440">
    <property type="entry name" value="ATP synthase delta/epsilon subunit, C-terminal domain"/>
    <property type="match status" value="1"/>
</dbReference>
<comment type="caution">
    <text evidence="15">The sequence shown here is derived from an EMBL/GenBank/DDBJ whole genome shotgun (WGS) entry which is preliminary data.</text>
</comment>
<gene>
    <name evidence="11" type="primary">atpC</name>
    <name evidence="15" type="ORF">ENQ20_09010</name>
</gene>
<evidence type="ECO:0000313" key="15">
    <source>
        <dbReference type="EMBL" id="HDX31617.1"/>
    </source>
</evidence>
<evidence type="ECO:0000256" key="5">
    <source>
        <dbReference type="ARBA" id="ARBA00022475"/>
    </source>
</evidence>
<evidence type="ECO:0000259" key="14">
    <source>
        <dbReference type="Pfam" id="PF02823"/>
    </source>
</evidence>
<evidence type="ECO:0000256" key="1">
    <source>
        <dbReference type="ARBA" id="ARBA00003543"/>
    </source>
</evidence>
<keyword evidence="10 11" id="KW-0066">ATP synthesis</keyword>
<evidence type="ECO:0000256" key="11">
    <source>
        <dbReference type="HAMAP-Rule" id="MF_00530"/>
    </source>
</evidence>
<dbReference type="AlphaFoldDB" id="A0A7C1FFR3"/>
<comment type="function">
    <text evidence="1 11">Produces ATP from ADP in the presence of a proton gradient across the membrane.</text>
</comment>
<protein>
    <recommendedName>
        <fullName evidence="11">ATP synthase epsilon chain</fullName>
    </recommendedName>
    <alternativeName>
        <fullName evidence="11">ATP synthase F1 sector epsilon subunit</fullName>
    </alternativeName>
    <alternativeName>
        <fullName evidence="11">F-ATPase epsilon subunit</fullName>
    </alternativeName>
</protein>
<comment type="subcellular location">
    <subcellularLocation>
        <location evidence="2 11">Cell membrane</location>
        <topology evidence="2 11">Peripheral membrane protein</topology>
    </subcellularLocation>
</comment>
<dbReference type="GO" id="GO:0005886">
    <property type="term" value="C:plasma membrane"/>
    <property type="evidence" value="ECO:0007669"/>
    <property type="project" value="UniProtKB-SubCell"/>
</dbReference>
<dbReference type="InterPro" id="IPR020546">
    <property type="entry name" value="ATP_synth_F1_dsu/esu_N"/>
</dbReference>
<evidence type="ECO:0000256" key="4">
    <source>
        <dbReference type="ARBA" id="ARBA00022448"/>
    </source>
</evidence>
<dbReference type="InterPro" id="IPR001469">
    <property type="entry name" value="ATP_synth_F1_dsu/esu"/>
</dbReference>
<dbReference type="Pfam" id="PF00401">
    <property type="entry name" value="ATP-synt_DE"/>
    <property type="match status" value="1"/>
</dbReference>
<accession>A0A7C1FFR3</accession>
<dbReference type="FunFam" id="2.60.15.10:FF:000001">
    <property type="entry name" value="ATP synthase epsilon chain"/>
    <property type="match status" value="1"/>
</dbReference>
<comment type="subunit">
    <text evidence="11 12">F-type ATPases have 2 components, CF(1) - the catalytic core - and CF(0) - the membrane proton channel. CF(1) has five subunits: alpha(3), beta(3), gamma(1), delta(1), epsilon(1). CF(0) has three main subunits: a, b and c.</text>
</comment>
<evidence type="ECO:0000256" key="9">
    <source>
        <dbReference type="ARBA" id="ARBA00023196"/>
    </source>
</evidence>